<evidence type="ECO:0000313" key="3">
    <source>
        <dbReference type="Proteomes" id="UP000620559"/>
    </source>
</evidence>
<name>A0A8J7FEB4_9CYAN</name>
<dbReference type="EMBL" id="JADEWL010000132">
    <property type="protein sequence ID" value="MBE9216009.1"/>
    <property type="molecule type" value="Genomic_DNA"/>
</dbReference>
<dbReference type="InterPro" id="IPR014468">
    <property type="entry name" value="UCP014979"/>
</dbReference>
<gene>
    <name evidence="2" type="ORF">IQ247_25665</name>
</gene>
<dbReference type="Pfam" id="PF01345">
    <property type="entry name" value="DUF11"/>
    <property type="match status" value="1"/>
</dbReference>
<evidence type="ECO:0000313" key="2">
    <source>
        <dbReference type="EMBL" id="MBE9216009.1"/>
    </source>
</evidence>
<organism evidence="2 3">
    <name type="scientific">Plectonema cf. radiosum LEGE 06105</name>
    <dbReference type="NCBI Taxonomy" id="945769"/>
    <lineage>
        <taxon>Bacteria</taxon>
        <taxon>Bacillati</taxon>
        <taxon>Cyanobacteriota</taxon>
        <taxon>Cyanophyceae</taxon>
        <taxon>Oscillatoriophycideae</taxon>
        <taxon>Oscillatoriales</taxon>
        <taxon>Microcoleaceae</taxon>
        <taxon>Plectonema</taxon>
    </lineage>
</organism>
<dbReference type="NCBIfam" id="TIGR01451">
    <property type="entry name" value="B_ant_repeat"/>
    <property type="match status" value="1"/>
</dbReference>
<protein>
    <submittedName>
        <fullName evidence="2">DUF11 domain-containing protein</fullName>
    </submittedName>
</protein>
<sequence length="189" mass="20341">MKRSSVASLGVVALIAGLTFGNQIPVVANLFQDGVAIAQNAKQGQVQLRLKAEKKIVQKDAQGKQKVIWQELQNGSKVQQGEVLRYSISGANNGEKAVNNLAINQPIPKGMVYVLNSATVNKSTGAQITYSINGGKTFVKNPTVQVKLPNGQVETRPAPDTAYTHIRWNFGKSLPAKASVDGTYQVKVR</sequence>
<accession>A0A8J7FEB4</accession>
<proteinExistence type="predicted"/>
<evidence type="ECO:0000259" key="1">
    <source>
        <dbReference type="Pfam" id="PF01345"/>
    </source>
</evidence>
<feature type="domain" description="DUF11" evidence="1">
    <location>
        <begin position="75"/>
        <end position="146"/>
    </location>
</feature>
<keyword evidence="3" id="KW-1185">Reference proteome</keyword>
<reference evidence="2" key="1">
    <citation type="submission" date="2020-10" db="EMBL/GenBank/DDBJ databases">
        <authorList>
            <person name="Castelo-Branco R."/>
            <person name="Eusebio N."/>
            <person name="Adriana R."/>
            <person name="Vieira A."/>
            <person name="Brugerolle De Fraissinette N."/>
            <person name="Rezende De Castro R."/>
            <person name="Schneider M.P."/>
            <person name="Vasconcelos V."/>
            <person name="Leao P.N."/>
        </authorList>
    </citation>
    <scope>NUCLEOTIDE SEQUENCE</scope>
    <source>
        <strain evidence="2">LEGE 06105</strain>
    </source>
</reference>
<dbReference type="InterPro" id="IPR047589">
    <property type="entry name" value="DUF11_rpt"/>
</dbReference>
<comment type="caution">
    <text evidence="2">The sequence shown here is derived from an EMBL/GenBank/DDBJ whole genome shotgun (WGS) entry which is preliminary data.</text>
</comment>
<dbReference type="PIRSF" id="PIRSF014979">
    <property type="entry name" value="UCP014979"/>
    <property type="match status" value="1"/>
</dbReference>
<dbReference type="Proteomes" id="UP000620559">
    <property type="component" value="Unassembled WGS sequence"/>
</dbReference>
<dbReference type="RefSeq" id="WP_193924345.1">
    <property type="nucleotide sequence ID" value="NZ_JADEWL010000132.1"/>
</dbReference>
<dbReference type="AlphaFoldDB" id="A0A8J7FEB4"/>
<dbReference type="InterPro" id="IPR001434">
    <property type="entry name" value="OmcB-like_DUF11"/>
</dbReference>